<keyword evidence="5 14" id="KW-0479">Metal-binding</keyword>
<dbReference type="Pfam" id="PF07973">
    <property type="entry name" value="tRNA_SAD"/>
    <property type="match status" value="1"/>
</dbReference>
<evidence type="ECO:0000256" key="2">
    <source>
        <dbReference type="ARBA" id="ARBA00013168"/>
    </source>
</evidence>
<comment type="subunit">
    <text evidence="14">Monomer.</text>
</comment>
<evidence type="ECO:0000256" key="4">
    <source>
        <dbReference type="ARBA" id="ARBA00022598"/>
    </source>
</evidence>
<evidence type="ECO:0000256" key="10">
    <source>
        <dbReference type="ARBA" id="ARBA00022917"/>
    </source>
</evidence>
<dbReference type="InterPro" id="IPR050058">
    <property type="entry name" value="Ala-tRNA_ligase"/>
</dbReference>
<keyword evidence="3 14" id="KW-0820">tRNA-binding</keyword>
<comment type="cofactor">
    <cofactor evidence="14">
        <name>Zn(2+)</name>
        <dbReference type="ChEBI" id="CHEBI:29105"/>
    </cofactor>
    <text evidence="14">Binds 1 zinc ion per subunit.</text>
</comment>
<evidence type="ECO:0000256" key="6">
    <source>
        <dbReference type="ARBA" id="ARBA00022741"/>
    </source>
</evidence>
<dbReference type="GO" id="GO:0008270">
    <property type="term" value="F:zinc ion binding"/>
    <property type="evidence" value="ECO:0007669"/>
    <property type="project" value="UniProtKB-UniRule"/>
</dbReference>
<dbReference type="CDD" id="cd00673">
    <property type="entry name" value="AlaRS_core"/>
    <property type="match status" value="1"/>
</dbReference>
<evidence type="ECO:0000256" key="11">
    <source>
        <dbReference type="ARBA" id="ARBA00023146"/>
    </source>
</evidence>
<dbReference type="Proteomes" id="UP000747542">
    <property type="component" value="Unassembled WGS sequence"/>
</dbReference>
<comment type="domain">
    <text evidence="14">Consists of three domains; the N-terminal catalytic domain, the editing domain and the C-terminal C-Ala domain. The editing domain removes incorrectly charged amino acids, while the C-Ala domain, along with tRNA(Ala), serves as a bridge to cooperatively bring together the editing and aminoacylation centers thus stimulating deacylation of misacylated tRNAs.</text>
</comment>
<feature type="binding site" evidence="14">
    <location>
        <position position="639"/>
    </location>
    <ligand>
        <name>Zn(2+)</name>
        <dbReference type="ChEBI" id="CHEBI:29105"/>
    </ligand>
</feature>
<name>A0A8J5N1N1_HOMAM</name>
<dbReference type="InterPro" id="IPR018164">
    <property type="entry name" value="Ala-tRNA-synth_IIc_N"/>
</dbReference>
<evidence type="ECO:0000256" key="8">
    <source>
        <dbReference type="ARBA" id="ARBA00022840"/>
    </source>
</evidence>
<sequence length="1003" mass="113167">MLGKVNILRVIAPPSRLGICCLHWSSKRIRSSFIDYFKALDHHHVRSSPVIPWNDPTLTFVNAGMNQFKPVFLGHTQRAYPCATSSQKCIRVGGKHNDLTDVGNDSYHHTFFEMLGNWSFGDYFKKEACSMAWTLLTEVYQLPPNRLYVTYFGGDETMGLDVDNEVKDIWRSLGVADNRIIPFGMKENFWEMGMYGPCGPCTEIHYDRLGHSLASDRVNLGVEDLIELWNVVFIQYERLKDGSLKSLDTYYVDTGMGLERITAVLNNKISNYDTDLFMPIFSAIEKMSGRSAYTGKFSEDGRCLDTAYRILADHVRMFTVALADGMFPEDSHKLRRIIRRAINIGGDQFGFLPGKNCLIDLTCIVAESLGETYTELCDQLAKVHIILDHEEKYFYEIQEKLSRDWKDLLLQRPELKTVSDLQTPGMIEGIREITGHIQEWKNYDCKLPGNMAFKLYDTYGLHADLIEELAEIYGLTVDEEGFQLTLDKSRQKTKIIGQKRLETFKKEELLNNLVALNLPVTDDSAKYQYRTSNARYQFTPVKTTVLLLLQDGKLIEKVTGGKRVGVLLEASNFYHEAGGQEGDTGRLSTNNAEIDITGVDNISGYVIHWGILEKGEVAVGDTVTATICETRRIGCMQHHSATHLLNSALKALTGLSCQKSSHVAPDYFYIQIRTYQALDHDIIHKTEEIIKRWIAMKSPINRRTMNITEMLQEPNITLLPGEVYPDTVHLITTKLVDDGDISKEDEFLMLSSAEPCCGTHLCNTGDIGNFIITNINTAGFGNFRIRGVCGEIAVKAEANAAEALQQLEEWEMLTQKEIDAGIKERVSSLEKEIATWQSVNRDTLMPYRAHSHIIESTDIYRRLLRNACRGDANKEMVNEMKNIIELQQDGPILHLMQTNFGTSKAVLSKATALAKQRPILVLAKSEGVIKGRATIPEEFLSCGASATAWMTCVSEVLGGRVKAPRGQNPLLVCNFRSKKTDFTLIETKLREALKSSKDYIDDF</sequence>
<feature type="domain" description="Alanyl-transfer RNA synthetases family profile" evidence="15">
    <location>
        <begin position="24"/>
        <end position="799"/>
    </location>
</feature>
<keyword evidence="4 14" id="KW-0436">Ligase</keyword>
<keyword evidence="8 14" id="KW-0067">ATP-binding</keyword>
<comment type="caution">
    <text evidence="16">The sequence shown here is derived from an EMBL/GenBank/DDBJ whole genome shotgun (WGS) entry which is preliminary data.</text>
</comment>
<dbReference type="GO" id="GO:0006419">
    <property type="term" value="P:alanyl-tRNA aminoacylation"/>
    <property type="evidence" value="ECO:0007669"/>
    <property type="project" value="InterPro"/>
</dbReference>
<dbReference type="GO" id="GO:0004813">
    <property type="term" value="F:alanine-tRNA ligase activity"/>
    <property type="evidence" value="ECO:0007669"/>
    <property type="project" value="UniProtKB-UniRule"/>
</dbReference>
<reference evidence="16" key="1">
    <citation type="journal article" date="2021" name="Sci. Adv.">
        <title>The American lobster genome reveals insights on longevity, neural, and immune adaptations.</title>
        <authorList>
            <person name="Polinski J.M."/>
            <person name="Zimin A.V."/>
            <person name="Clark K.F."/>
            <person name="Kohn A.B."/>
            <person name="Sadowski N."/>
            <person name="Timp W."/>
            <person name="Ptitsyn A."/>
            <person name="Khanna P."/>
            <person name="Romanova D.Y."/>
            <person name="Williams P."/>
            <person name="Greenwood S.J."/>
            <person name="Moroz L.L."/>
            <person name="Walt D.R."/>
            <person name="Bodnar A.G."/>
        </authorList>
    </citation>
    <scope>NUCLEOTIDE SEQUENCE</scope>
    <source>
        <strain evidence="16">GMGI-L3</strain>
    </source>
</reference>
<dbReference type="InterPro" id="IPR018165">
    <property type="entry name" value="Ala-tRNA-synth_IIc_core"/>
</dbReference>
<dbReference type="FunFam" id="3.30.980.10:FF:000004">
    <property type="entry name" value="Alanine--tRNA ligase, cytoplasmic"/>
    <property type="match status" value="1"/>
</dbReference>
<dbReference type="PROSITE" id="PS50860">
    <property type="entry name" value="AA_TRNA_LIGASE_II_ALA"/>
    <property type="match status" value="1"/>
</dbReference>
<dbReference type="EC" id="6.1.1.7" evidence="2"/>
<dbReference type="EMBL" id="JAHLQT010012015">
    <property type="protein sequence ID" value="KAG7171564.1"/>
    <property type="molecule type" value="Genomic_DNA"/>
</dbReference>
<evidence type="ECO:0000313" key="16">
    <source>
        <dbReference type="EMBL" id="KAG7171564.1"/>
    </source>
</evidence>
<evidence type="ECO:0000256" key="5">
    <source>
        <dbReference type="ARBA" id="ARBA00022723"/>
    </source>
</evidence>
<dbReference type="GO" id="GO:0005739">
    <property type="term" value="C:mitochondrion"/>
    <property type="evidence" value="ECO:0007669"/>
    <property type="project" value="TreeGrafter"/>
</dbReference>
<protein>
    <recommendedName>
        <fullName evidence="2">alanine--tRNA ligase</fullName>
        <ecNumber evidence="2">6.1.1.7</ecNumber>
    </recommendedName>
    <alternativeName>
        <fullName evidence="12">Alanyl-tRNA synthetase</fullName>
    </alternativeName>
</protein>
<dbReference type="HAMAP" id="MF_00036_B">
    <property type="entry name" value="Ala_tRNA_synth_B"/>
    <property type="match status" value="1"/>
</dbReference>
<gene>
    <name evidence="16" type="primary">AlaRS-m-L</name>
    <name evidence="16" type="ORF">Hamer_G014698</name>
</gene>
<feature type="binding site" evidence="14">
    <location>
        <position position="643"/>
    </location>
    <ligand>
        <name>Zn(2+)</name>
        <dbReference type="ChEBI" id="CHEBI:29105"/>
    </ligand>
</feature>
<feature type="binding site" evidence="14">
    <location>
        <position position="760"/>
    </location>
    <ligand>
        <name>Zn(2+)</name>
        <dbReference type="ChEBI" id="CHEBI:29105"/>
    </ligand>
</feature>
<organism evidence="16 17">
    <name type="scientific">Homarus americanus</name>
    <name type="common">American lobster</name>
    <dbReference type="NCBI Taxonomy" id="6706"/>
    <lineage>
        <taxon>Eukaryota</taxon>
        <taxon>Metazoa</taxon>
        <taxon>Ecdysozoa</taxon>
        <taxon>Arthropoda</taxon>
        <taxon>Crustacea</taxon>
        <taxon>Multicrustacea</taxon>
        <taxon>Malacostraca</taxon>
        <taxon>Eumalacostraca</taxon>
        <taxon>Eucarida</taxon>
        <taxon>Decapoda</taxon>
        <taxon>Pleocyemata</taxon>
        <taxon>Astacidea</taxon>
        <taxon>Nephropoidea</taxon>
        <taxon>Nephropidae</taxon>
        <taxon>Homarus</taxon>
    </lineage>
</organism>
<dbReference type="PANTHER" id="PTHR11777:SF9">
    <property type="entry name" value="ALANINE--TRNA LIGASE, CYTOPLASMIC"/>
    <property type="match status" value="1"/>
</dbReference>
<evidence type="ECO:0000259" key="15">
    <source>
        <dbReference type="PROSITE" id="PS50860"/>
    </source>
</evidence>
<feature type="binding site" evidence="14">
    <location>
        <position position="756"/>
    </location>
    <ligand>
        <name>Zn(2+)</name>
        <dbReference type="ChEBI" id="CHEBI:29105"/>
    </ligand>
</feature>
<evidence type="ECO:0000256" key="7">
    <source>
        <dbReference type="ARBA" id="ARBA00022833"/>
    </source>
</evidence>
<dbReference type="Pfam" id="PF01411">
    <property type="entry name" value="tRNA-synt_2c"/>
    <property type="match status" value="2"/>
</dbReference>
<dbReference type="GO" id="GO:0002161">
    <property type="term" value="F:aminoacyl-tRNA deacylase activity"/>
    <property type="evidence" value="ECO:0007669"/>
    <property type="project" value="TreeGrafter"/>
</dbReference>
<dbReference type="GO" id="GO:0000049">
    <property type="term" value="F:tRNA binding"/>
    <property type="evidence" value="ECO:0007669"/>
    <property type="project" value="UniProtKB-KW"/>
</dbReference>
<dbReference type="AlphaFoldDB" id="A0A8J5N1N1"/>
<dbReference type="InterPro" id="IPR012947">
    <property type="entry name" value="tRNA_SAD"/>
</dbReference>
<keyword evidence="7 14" id="KW-0862">Zinc</keyword>
<comment type="catalytic activity">
    <reaction evidence="13 14">
        <text>tRNA(Ala) + L-alanine + ATP = L-alanyl-tRNA(Ala) + AMP + diphosphate</text>
        <dbReference type="Rhea" id="RHEA:12540"/>
        <dbReference type="Rhea" id="RHEA-COMP:9657"/>
        <dbReference type="Rhea" id="RHEA-COMP:9923"/>
        <dbReference type="ChEBI" id="CHEBI:30616"/>
        <dbReference type="ChEBI" id="CHEBI:33019"/>
        <dbReference type="ChEBI" id="CHEBI:57972"/>
        <dbReference type="ChEBI" id="CHEBI:78442"/>
        <dbReference type="ChEBI" id="CHEBI:78497"/>
        <dbReference type="ChEBI" id="CHEBI:456215"/>
        <dbReference type="EC" id="6.1.1.7"/>
    </reaction>
</comment>
<dbReference type="SMART" id="SM00863">
    <property type="entry name" value="tRNA_SAD"/>
    <property type="match status" value="1"/>
</dbReference>
<evidence type="ECO:0000256" key="12">
    <source>
        <dbReference type="ARBA" id="ARBA00032577"/>
    </source>
</evidence>
<evidence type="ECO:0000313" key="17">
    <source>
        <dbReference type="Proteomes" id="UP000747542"/>
    </source>
</evidence>
<evidence type="ECO:0000256" key="14">
    <source>
        <dbReference type="HAMAP-Rule" id="MF_03133"/>
    </source>
</evidence>
<evidence type="ECO:0000256" key="1">
    <source>
        <dbReference type="ARBA" id="ARBA00008226"/>
    </source>
</evidence>
<dbReference type="OrthoDB" id="2423964at2759"/>
<keyword evidence="6 14" id="KW-0547">Nucleotide-binding</keyword>
<evidence type="ECO:0000256" key="9">
    <source>
        <dbReference type="ARBA" id="ARBA00022884"/>
    </source>
</evidence>
<dbReference type="FunFam" id="3.30.930.10:FF:000011">
    <property type="entry name" value="Alanine--tRNA ligase, cytoplasmic"/>
    <property type="match status" value="1"/>
</dbReference>
<keyword evidence="11 14" id="KW-0030">Aminoacyl-tRNA synthetase</keyword>
<keyword evidence="17" id="KW-1185">Reference proteome</keyword>
<dbReference type="InterPro" id="IPR023033">
    <property type="entry name" value="Ala_tRNA_ligase_euk/bac"/>
</dbReference>
<evidence type="ECO:0000256" key="3">
    <source>
        <dbReference type="ARBA" id="ARBA00022555"/>
    </source>
</evidence>
<keyword evidence="10 14" id="KW-0648">Protein biosynthesis</keyword>
<comment type="similarity">
    <text evidence="1 14">Belongs to the class-II aminoacyl-tRNA synthetase family.</text>
</comment>
<comment type="function">
    <text evidence="14">Catalyzes the attachment of alanine to tRNA(Ala) in a two-step reaction: alanine is first activated by ATP to form Ala-AMP and then transferred to the acceptor end of tRNA(Ala). Also edits incorrectly charged tRNA(Ala) via its editing domain.</text>
</comment>
<evidence type="ECO:0000256" key="13">
    <source>
        <dbReference type="ARBA" id="ARBA00048300"/>
    </source>
</evidence>
<accession>A0A8J5N1N1</accession>
<dbReference type="GO" id="GO:0005524">
    <property type="term" value="F:ATP binding"/>
    <property type="evidence" value="ECO:0007669"/>
    <property type="project" value="UniProtKB-UniRule"/>
</dbReference>
<keyword evidence="9 14" id="KW-0694">RNA-binding</keyword>
<proteinExistence type="inferred from homology"/>
<dbReference type="PANTHER" id="PTHR11777">
    <property type="entry name" value="ALANYL-TRNA SYNTHETASE"/>
    <property type="match status" value="1"/>
</dbReference>